<dbReference type="InterPro" id="IPR018376">
    <property type="entry name" value="Enoyl-CoA_hyd/isom_CS"/>
</dbReference>
<dbReference type="PANTHER" id="PTHR11941:SF54">
    <property type="entry name" value="ENOYL-COA HYDRATASE, MITOCHONDRIAL"/>
    <property type="match status" value="1"/>
</dbReference>
<gene>
    <name evidence="11" type="ORF">DS957_027865</name>
</gene>
<dbReference type="SUPFAM" id="SSF52096">
    <property type="entry name" value="ClpP/crotonase"/>
    <property type="match status" value="1"/>
</dbReference>
<comment type="caution">
    <text evidence="11">The sequence shown here is derived from an EMBL/GenBank/DDBJ whole genome shotgun (WGS) entry which is preliminary data.</text>
</comment>
<evidence type="ECO:0000256" key="10">
    <source>
        <dbReference type="RuleBase" id="RU003707"/>
    </source>
</evidence>
<dbReference type="EC" id="4.2.1.17" evidence="3"/>
<evidence type="ECO:0000313" key="11">
    <source>
        <dbReference type="EMBL" id="RIV99623.1"/>
    </source>
</evidence>
<dbReference type="GO" id="GO:0006635">
    <property type="term" value="P:fatty acid beta-oxidation"/>
    <property type="evidence" value="ECO:0007669"/>
    <property type="project" value="TreeGrafter"/>
</dbReference>
<evidence type="ECO:0000256" key="3">
    <source>
        <dbReference type="ARBA" id="ARBA00012076"/>
    </source>
</evidence>
<evidence type="ECO:0000256" key="5">
    <source>
        <dbReference type="ARBA" id="ARBA00023098"/>
    </source>
</evidence>
<dbReference type="GO" id="GO:0016853">
    <property type="term" value="F:isomerase activity"/>
    <property type="evidence" value="ECO:0007669"/>
    <property type="project" value="UniProtKB-KW"/>
</dbReference>
<name>A0A8B3DGA7_VIBHA</name>
<dbReference type="FunFam" id="3.90.226.10:FF:000019">
    <property type="entry name" value="Enoyl-CoA hydratase, mitochondrial"/>
    <property type="match status" value="1"/>
</dbReference>
<keyword evidence="4" id="KW-0276">Fatty acid metabolism</keyword>
<dbReference type="CDD" id="cd06558">
    <property type="entry name" value="crotonase-like"/>
    <property type="match status" value="1"/>
</dbReference>
<comment type="similarity">
    <text evidence="2 10">Belongs to the enoyl-CoA hydratase/isomerase family.</text>
</comment>
<sequence>MTIKIEKIDRVILVTINRPDKLNALNTVVMSELIQVLTKYDQDPEVGCFVITGTERAFAAGADIAEMSDKSYVDMLSIDYFSGWDMFCAIRTPKIAAVSGYALGGGCELAMMCDLIFAAESASFGQPEIKLGVIPGIGGTQRLPRLIGRSKAMDLILTGRSMDAYEAERSGLVARVIQSNNLLEETITAAKQIAGYSKPSVILAKEAIDRADNLPLSEGVLFERRAFHSLFATLDQKEGMNAFLQKRAPKFQGC</sequence>
<dbReference type="InterPro" id="IPR001753">
    <property type="entry name" value="Enoyl-CoA_hydra/iso"/>
</dbReference>
<dbReference type="Gene3D" id="1.10.12.10">
    <property type="entry name" value="Lyase 2-enoyl-coa Hydratase, Chain A, domain 2"/>
    <property type="match status" value="1"/>
</dbReference>
<organism evidence="11 12">
    <name type="scientific">Vibrio harveyi</name>
    <name type="common">Beneckea harveyi</name>
    <dbReference type="NCBI Taxonomy" id="669"/>
    <lineage>
        <taxon>Bacteria</taxon>
        <taxon>Pseudomonadati</taxon>
        <taxon>Pseudomonadota</taxon>
        <taxon>Gammaproteobacteria</taxon>
        <taxon>Vibrionales</taxon>
        <taxon>Vibrionaceae</taxon>
        <taxon>Vibrio</taxon>
    </lineage>
</organism>
<evidence type="ECO:0000256" key="4">
    <source>
        <dbReference type="ARBA" id="ARBA00022832"/>
    </source>
</evidence>
<dbReference type="InterPro" id="IPR014748">
    <property type="entry name" value="Enoyl-CoA_hydra_C"/>
</dbReference>
<comment type="catalytic activity">
    <reaction evidence="8">
        <text>a (3S)-3-hydroxyacyl-CoA = a (2E)-enoyl-CoA + H2O</text>
        <dbReference type="Rhea" id="RHEA:16105"/>
        <dbReference type="ChEBI" id="CHEBI:15377"/>
        <dbReference type="ChEBI" id="CHEBI:57318"/>
        <dbReference type="ChEBI" id="CHEBI:58856"/>
        <dbReference type="EC" id="4.2.1.17"/>
    </reaction>
</comment>
<evidence type="ECO:0000256" key="6">
    <source>
        <dbReference type="ARBA" id="ARBA00023235"/>
    </source>
</evidence>
<evidence type="ECO:0000256" key="1">
    <source>
        <dbReference type="ARBA" id="ARBA00002994"/>
    </source>
</evidence>
<dbReference type="InterPro" id="IPR029045">
    <property type="entry name" value="ClpP/crotonase-like_dom_sf"/>
</dbReference>
<accession>A0A8B3DGA7</accession>
<proteinExistence type="inferred from homology"/>
<evidence type="ECO:0000256" key="7">
    <source>
        <dbReference type="ARBA" id="ARBA00023239"/>
    </source>
</evidence>
<keyword evidence="6" id="KW-0413">Isomerase</keyword>
<dbReference type="AlphaFoldDB" id="A0A8B3DGA7"/>
<comment type="catalytic activity">
    <reaction evidence="9">
        <text>a 4-saturated-(3S)-3-hydroxyacyl-CoA = a (3E)-enoyl-CoA + H2O</text>
        <dbReference type="Rhea" id="RHEA:20724"/>
        <dbReference type="ChEBI" id="CHEBI:15377"/>
        <dbReference type="ChEBI" id="CHEBI:58521"/>
        <dbReference type="ChEBI" id="CHEBI:137480"/>
        <dbReference type="EC" id="4.2.1.17"/>
    </reaction>
</comment>
<protein>
    <recommendedName>
        <fullName evidence="3">enoyl-CoA hydratase</fullName>
        <ecNumber evidence="3">4.2.1.17</ecNumber>
    </recommendedName>
</protein>
<dbReference type="RefSeq" id="WP_017188838.1">
    <property type="nucleotide sequence ID" value="NZ_BGNF01000077.1"/>
</dbReference>
<dbReference type="EMBL" id="QOUW02000247">
    <property type="protein sequence ID" value="RIV99623.1"/>
    <property type="molecule type" value="Genomic_DNA"/>
</dbReference>
<keyword evidence="5" id="KW-0443">Lipid metabolism</keyword>
<dbReference type="PROSITE" id="PS00166">
    <property type="entry name" value="ENOYL_COA_HYDRATASE"/>
    <property type="match status" value="1"/>
</dbReference>
<comment type="function">
    <text evidence="1">Could possibly oxidize fatty acids using specific components.</text>
</comment>
<dbReference type="Gene3D" id="3.90.226.10">
    <property type="entry name" value="2-enoyl-CoA Hydratase, Chain A, domain 1"/>
    <property type="match status" value="1"/>
</dbReference>
<evidence type="ECO:0000313" key="12">
    <source>
        <dbReference type="Proteomes" id="UP000253437"/>
    </source>
</evidence>
<reference evidence="11 12" key="1">
    <citation type="submission" date="2018-08" db="EMBL/GenBank/DDBJ databases">
        <title>Vibrio harveyi strains pathogenic to white snook Centropomus viridis Lockington (1877) and potential probiotic bacteria.</title>
        <authorList>
            <person name="Soto-Rodriguez S."/>
            <person name="Gomez-Gil B."/>
            <person name="Lozano-Olvera R."/>
        </authorList>
    </citation>
    <scope>NUCLEOTIDE SEQUENCE [LARGE SCALE GENOMIC DNA]</scope>
    <source>
        <strain evidence="11 12">CAIM 1508</strain>
    </source>
</reference>
<keyword evidence="7 11" id="KW-0456">Lyase</keyword>
<dbReference type="FunFam" id="1.10.12.10:FF:000001">
    <property type="entry name" value="Probable enoyl-CoA hydratase, mitochondrial"/>
    <property type="match status" value="1"/>
</dbReference>
<dbReference type="GO" id="GO:0004300">
    <property type="term" value="F:enoyl-CoA hydratase activity"/>
    <property type="evidence" value="ECO:0007669"/>
    <property type="project" value="UniProtKB-EC"/>
</dbReference>
<dbReference type="Proteomes" id="UP000253437">
    <property type="component" value="Unassembled WGS sequence"/>
</dbReference>
<dbReference type="Pfam" id="PF00378">
    <property type="entry name" value="ECH_1"/>
    <property type="match status" value="1"/>
</dbReference>
<evidence type="ECO:0000256" key="8">
    <source>
        <dbReference type="ARBA" id="ARBA00023709"/>
    </source>
</evidence>
<evidence type="ECO:0000256" key="2">
    <source>
        <dbReference type="ARBA" id="ARBA00005254"/>
    </source>
</evidence>
<evidence type="ECO:0000256" key="9">
    <source>
        <dbReference type="ARBA" id="ARBA00023717"/>
    </source>
</evidence>
<dbReference type="PANTHER" id="PTHR11941">
    <property type="entry name" value="ENOYL-COA HYDRATASE-RELATED"/>
    <property type="match status" value="1"/>
</dbReference>